<keyword evidence="1 2" id="KW-0175">Coiled coil</keyword>
<dbReference type="InterPro" id="IPR039497">
    <property type="entry name" value="CC144C-like_CC_dom"/>
</dbReference>
<accession>A0A3B3D411</accession>
<protein>
    <submittedName>
        <fullName evidence="5">Uncharacterized protein</fullName>
    </submittedName>
</protein>
<reference evidence="5" key="1">
    <citation type="submission" date="2025-08" db="UniProtKB">
        <authorList>
            <consortium name="Ensembl"/>
        </authorList>
    </citation>
    <scope>IDENTIFICATION</scope>
</reference>
<dbReference type="PaxDb" id="30732-ENSOMEP00000024165"/>
<organism evidence="5 6">
    <name type="scientific">Oryzias melastigma</name>
    <name type="common">Marine medaka</name>
    <dbReference type="NCBI Taxonomy" id="30732"/>
    <lineage>
        <taxon>Eukaryota</taxon>
        <taxon>Metazoa</taxon>
        <taxon>Chordata</taxon>
        <taxon>Craniata</taxon>
        <taxon>Vertebrata</taxon>
        <taxon>Euteleostomi</taxon>
        <taxon>Actinopterygii</taxon>
        <taxon>Neopterygii</taxon>
        <taxon>Teleostei</taxon>
        <taxon>Neoteleostei</taxon>
        <taxon>Acanthomorphata</taxon>
        <taxon>Ovalentaria</taxon>
        <taxon>Atherinomorphae</taxon>
        <taxon>Beloniformes</taxon>
        <taxon>Adrianichthyidae</taxon>
        <taxon>Oryziinae</taxon>
        <taxon>Oryzias</taxon>
    </lineage>
</organism>
<feature type="coiled-coil region" evidence="2">
    <location>
        <begin position="361"/>
        <end position="388"/>
    </location>
</feature>
<dbReference type="InterPro" id="IPR021885">
    <property type="entry name" value="DUF3496"/>
</dbReference>
<dbReference type="STRING" id="30732.ENSOMEP00000024165"/>
<dbReference type="Pfam" id="PF14915">
    <property type="entry name" value="CCDC144C"/>
    <property type="match status" value="1"/>
</dbReference>
<evidence type="ECO:0000256" key="2">
    <source>
        <dbReference type="SAM" id="Coils"/>
    </source>
</evidence>
<feature type="coiled-coil region" evidence="2">
    <location>
        <begin position="45"/>
        <end position="110"/>
    </location>
</feature>
<evidence type="ECO:0000313" key="6">
    <source>
        <dbReference type="Proteomes" id="UP000261560"/>
    </source>
</evidence>
<evidence type="ECO:0000259" key="3">
    <source>
        <dbReference type="Pfam" id="PF12001"/>
    </source>
</evidence>
<reference evidence="5" key="2">
    <citation type="submission" date="2025-09" db="UniProtKB">
        <authorList>
            <consortium name="Ensembl"/>
        </authorList>
    </citation>
    <scope>IDENTIFICATION</scope>
</reference>
<feature type="coiled-coil region" evidence="2">
    <location>
        <begin position="213"/>
        <end position="329"/>
    </location>
</feature>
<proteinExistence type="predicted"/>
<dbReference type="GeneTree" id="ENSGT00940000163982"/>
<name>A0A3B3D411_ORYME</name>
<keyword evidence="6" id="KW-1185">Reference proteome</keyword>
<dbReference type="Proteomes" id="UP000261560">
    <property type="component" value="Unplaced"/>
</dbReference>
<evidence type="ECO:0000313" key="5">
    <source>
        <dbReference type="Ensembl" id="ENSOMEP00000024165.1"/>
    </source>
</evidence>
<dbReference type="OMA" id="IEWEHEL"/>
<sequence length="451" mass="53394">MHLFWSRSWTRPVWVQFHSLNVKTPPVDGGRKPFCSSLPTDPTSIAKLQNIFHEYERTIQKVKSRHGYLSDKVNQLDAERVELKSSLEEVKDAKSALERNQLELFQLKQEQENRRNADSMYHSTRDKLRRTEEQQQLDLQDKQKVELMLRNLELEMRTLIKRLLSQERSARTLQENLLNSHLRRQQEMEEENKRSVSRSNEVGFRLQTFRGFNKHIKLEIENAKLEAAAKQQSRKMEALQKEFNQRGLDVVSDCVQVEDLQVQLHREAARCNQLERVNGELQNQLDSLSSLSHQNQQLEKSKHQLEEEVLDLRRRMEATQAEYSQVAKERIRQEVQHKLEEVNLFLQTHAASQEALDQMKAANEASLRSQFERRIRELEAELGRARSTEQDSLTQRDSTRFELERFKQLHSEEQRLRKSLSAKLERFGRKHNRHAIQGWTGSRRIRDPLQP</sequence>
<feature type="coiled-coil region" evidence="2">
    <location>
        <begin position="142"/>
        <end position="169"/>
    </location>
</feature>
<dbReference type="Pfam" id="PF12001">
    <property type="entry name" value="DUF3496"/>
    <property type="match status" value="1"/>
</dbReference>
<evidence type="ECO:0000259" key="4">
    <source>
        <dbReference type="Pfam" id="PF14915"/>
    </source>
</evidence>
<feature type="domain" description="DUF3496" evidence="3">
    <location>
        <begin position="368"/>
        <end position="427"/>
    </location>
</feature>
<evidence type="ECO:0000256" key="1">
    <source>
        <dbReference type="ARBA" id="ARBA00023054"/>
    </source>
</evidence>
<feature type="domain" description="CCDC144C-like coiled-coil" evidence="4">
    <location>
        <begin position="105"/>
        <end position="342"/>
    </location>
</feature>
<dbReference type="Ensembl" id="ENSOMET00000010353.1">
    <property type="protein sequence ID" value="ENSOMEP00000024165.1"/>
    <property type="gene ID" value="ENSOMEG00000004634.1"/>
</dbReference>
<dbReference type="AlphaFoldDB" id="A0A3B3D411"/>